<organism evidence="2 3">
    <name type="scientific">Phenylobacterium kunshanense</name>
    <dbReference type="NCBI Taxonomy" id="1445034"/>
    <lineage>
        <taxon>Bacteria</taxon>
        <taxon>Pseudomonadati</taxon>
        <taxon>Pseudomonadota</taxon>
        <taxon>Alphaproteobacteria</taxon>
        <taxon>Caulobacterales</taxon>
        <taxon>Caulobacteraceae</taxon>
        <taxon>Phenylobacterium</taxon>
    </lineage>
</organism>
<dbReference type="AlphaFoldDB" id="A0A328BGF7"/>
<evidence type="ECO:0000313" key="3">
    <source>
        <dbReference type="Proteomes" id="UP000249524"/>
    </source>
</evidence>
<dbReference type="Proteomes" id="UP000249524">
    <property type="component" value="Unassembled WGS sequence"/>
</dbReference>
<accession>A0A328BGF7</accession>
<dbReference type="NCBIfam" id="NF046025">
    <property type="entry name" value="HisPtaseChptCaul"/>
    <property type="match status" value="1"/>
</dbReference>
<evidence type="ECO:0000259" key="1">
    <source>
        <dbReference type="Pfam" id="PF10090"/>
    </source>
</evidence>
<dbReference type="Pfam" id="PF10090">
    <property type="entry name" value="HPTransfase"/>
    <property type="match status" value="1"/>
</dbReference>
<dbReference type="OrthoDB" id="9803702at2"/>
<proteinExistence type="predicted"/>
<dbReference type="GO" id="GO:0016740">
    <property type="term" value="F:transferase activity"/>
    <property type="evidence" value="ECO:0007669"/>
    <property type="project" value="UniProtKB-KW"/>
</dbReference>
<protein>
    <submittedName>
        <fullName evidence="2">Histidine phosphotransferase</fullName>
    </submittedName>
</protein>
<dbReference type="InterPro" id="IPR018762">
    <property type="entry name" value="ChpT_C"/>
</dbReference>
<dbReference type="Gene3D" id="3.30.565.10">
    <property type="entry name" value="Histidine kinase-like ATPase, C-terminal domain"/>
    <property type="match status" value="1"/>
</dbReference>
<dbReference type="InterPro" id="IPR036890">
    <property type="entry name" value="HATPase_C_sf"/>
</dbReference>
<dbReference type="EMBL" id="QFYS01000005">
    <property type="protein sequence ID" value="RAK64996.1"/>
    <property type="molecule type" value="Genomic_DNA"/>
</dbReference>
<dbReference type="RefSeq" id="WP_111276534.1">
    <property type="nucleotide sequence ID" value="NZ_QFYS01000005.1"/>
</dbReference>
<feature type="domain" description="Histidine phosphotransferase ChpT C-terminal" evidence="1">
    <location>
        <begin position="84"/>
        <end position="204"/>
    </location>
</feature>
<sequence>MTETPVIRPAELAAYLAARMCHDFISPASAISSGLDLLDDPSAQDMREEAMGLVTSSAKKLADLLSFCRVAFGASASAETFDVRELEKLSRGVFDHMRADLQWAVETPAVNKPAARALLNLAQMAGAALPTGGVAKVQAVQEAASIAIAIEARGPRARLRPEVLAGLQGQPLGEGLHGHWVQAYYTHLFVADAGGRVFADVQEEQVIFAATLPA</sequence>
<keyword evidence="3" id="KW-1185">Reference proteome</keyword>
<comment type="caution">
    <text evidence="2">The sequence shown here is derived from an EMBL/GenBank/DDBJ whole genome shotgun (WGS) entry which is preliminary data.</text>
</comment>
<gene>
    <name evidence="2" type="ORF">DJ019_13415</name>
</gene>
<dbReference type="Gene3D" id="1.10.287.130">
    <property type="match status" value="1"/>
</dbReference>
<evidence type="ECO:0000313" key="2">
    <source>
        <dbReference type="EMBL" id="RAK64996.1"/>
    </source>
</evidence>
<name>A0A328BGF7_9CAUL</name>
<keyword evidence="2" id="KW-0808">Transferase</keyword>
<reference evidence="2 3" key="1">
    <citation type="submission" date="2018-05" db="EMBL/GenBank/DDBJ databases">
        <authorList>
            <person name="Lanie J.A."/>
            <person name="Ng W.-L."/>
            <person name="Kazmierczak K.M."/>
            <person name="Andrzejewski T.M."/>
            <person name="Davidsen T.M."/>
            <person name="Wayne K.J."/>
            <person name="Tettelin H."/>
            <person name="Glass J.I."/>
            <person name="Rusch D."/>
            <person name="Podicherti R."/>
            <person name="Tsui H.-C.T."/>
            <person name="Winkler M.E."/>
        </authorList>
    </citation>
    <scope>NUCLEOTIDE SEQUENCE [LARGE SCALE GENOMIC DNA]</scope>
    <source>
        <strain evidence="2 3">BUT-10</strain>
    </source>
</reference>